<sequence>MNGAVGCQQPKALRWSGVFFVAAHIFGCRSQRRGTPPSQMGRIAPDMLAPCPILRIGLPRLRETRTRLCESYQALWTDSSTGIASSAQTEKDREFIALREGCCSLWPQPDLPSGSPPCCSAHRKRDQGNYGHAASSRDRGVIMEALAGMAGRDYVPLILEMMAEKSSAQRALAQRTGISKTRLALLLHRDPAKRSRMTLNEFERILNALGTDIVRALLREEIFRDLEALHRERYEGVAELICEFMFGLGRRLIDALEEIGGIDGSEVRKEWASILQGGFTKQVTNAVSDVVRRRSLIAERDDLWR</sequence>
<feature type="domain" description="HTH cro/C1-type" evidence="1">
    <location>
        <begin position="159"/>
        <end position="213"/>
    </location>
</feature>
<gene>
    <name evidence="2" type="ORF">ENE74_14725</name>
</gene>
<dbReference type="InterPro" id="IPR001387">
    <property type="entry name" value="Cro/C1-type_HTH"/>
</dbReference>
<reference evidence="2 3" key="1">
    <citation type="submission" date="2019-01" db="EMBL/GenBank/DDBJ databases">
        <authorList>
            <person name="Chen W.-M."/>
        </authorList>
    </citation>
    <scope>NUCLEOTIDE SEQUENCE [LARGE SCALE GENOMIC DNA]</scope>
    <source>
        <strain evidence="2 3">TLA-22</strain>
    </source>
</reference>
<proteinExistence type="predicted"/>
<dbReference type="InterPro" id="IPR010982">
    <property type="entry name" value="Lambda_DNA-bd_dom_sf"/>
</dbReference>
<evidence type="ECO:0000313" key="3">
    <source>
        <dbReference type="Proteomes" id="UP000282977"/>
    </source>
</evidence>
<dbReference type="Proteomes" id="UP000282977">
    <property type="component" value="Unassembled WGS sequence"/>
</dbReference>
<keyword evidence="3" id="KW-1185">Reference proteome</keyword>
<dbReference type="AlphaFoldDB" id="A0A437J4L0"/>
<accession>A0A437J4L0</accession>
<dbReference type="OrthoDB" id="7471064at2"/>
<organism evidence="2 3">
    <name type="scientific">Sphingobium algorifonticola</name>
    <dbReference type="NCBI Taxonomy" id="2008318"/>
    <lineage>
        <taxon>Bacteria</taxon>
        <taxon>Pseudomonadati</taxon>
        <taxon>Pseudomonadota</taxon>
        <taxon>Alphaproteobacteria</taxon>
        <taxon>Sphingomonadales</taxon>
        <taxon>Sphingomonadaceae</taxon>
        <taxon>Sphingobium</taxon>
    </lineage>
</organism>
<dbReference type="EMBL" id="RZUL01000006">
    <property type="protein sequence ID" value="RVT39613.1"/>
    <property type="molecule type" value="Genomic_DNA"/>
</dbReference>
<comment type="caution">
    <text evidence="2">The sequence shown here is derived from an EMBL/GenBank/DDBJ whole genome shotgun (WGS) entry which is preliminary data.</text>
</comment>
<evidence type="ECO:0000259" key="1">
    <source>
        <dbReference type="Pfam" id="PF13443"/>
    </source>
</evidence>
<dbReference type="GO" id="GO:0003677">
    <property type="term" value="F:DNA binding"/>
    <property type="evidence" value="ECO:0007669"/>
    <property type="project" value="InterPro"/>
</dbReference>
<name>A0A437J4L0_9SPHN</name>
<evidence type="ECO:0000313" key="2">
    <source>
        <dbReference type="EMBL" id="RVT39613.1"/>
    </source>
</evidence>
<dbReference type="Pfam" id="PF13443">
    <property type="entry name" value="HTH_26"/>
    <property type="match status" value="1"/>
</dbReference>
<protein>
    <submittedName>
        <fullName evidence="2">XRE family transcriptional regulator</fullName>
    </submittedName>
</protein>
<dbReference type="SUPFAM" id="SSF47413">
    <property type="entry name" value="lambda repressor-like DNA-binding domains"/>
    <property type="match status" value="1"/>
</dbReference>